<keyword evidence="2" id="KW-0732">Signal</keyword>
<protein>
    <recommendedName>
        <fullName evidence="4">Wall-associated receptor kinase galacturonan-binding domain-containing protein</fullName>
    </recommendedName>
</protein>
<evidence type="ECO:0000259" key="4">
    <source>
        <dbReference type="Pfam" id="PF13947"/>
    </source>
</evidence>
<dbReference type="AlphaFoldDB" id="A0A5J9SWW6"/>
<dbReference type="InterPro" id="IPR025287">
    <property type="entry name" value="WAK_GUB"/>
</dbReference>
<feature type="non-terminal residue" evidence="5">
    <location>
        <position position="1"/>
    </location>
</feature>
<evidence type="ECO:0000256" key="3">
    <source>
        <dbReference type="SAM" id="Phobius"/>
    </source>
</evidence>
<reference evidence="5 6" key="1">
    <citation type="journal article" date="2019" name="Sci. Rep.">
        <title>A high-quality genome of Eragrostis curvula grass provides insights into Poaceae evolution and supports new strategies to enhance forage quality.</title>
        <authorList>
            <person name="Carballo J."/>
            <person name="Santos B.A.C.M."/>
            <person name="Zappacosta D."/>
            <person name="Garbus I."/>
            <person name="Selva J.P."/>
            <person name="Gallo C.A."/>
            <person name="Diaz A."/>
            <person name="Albertini E."/>
            <person name="Caccamo M."/>
            <person name="Echenique V."/>
        </authorList>
    </citation>
    <scope>NUCLEOTIDE SEQUENCE [LARGE SCALE GENOMIC DNA]</scope>
    <source>
        <strain evidence="6">cv. Victoria</strain>
        <tissue evidence="5">Leaf</tissue>
    </source>
</reference>
<comment type="caution">
    <text evidence="5">The sequence shown here is derived from an EMBL/GenBank/DDBJ whole genome shotgun (WGS) entry which is preliminary data.</text>
</comment>
<dbReference type="EMBL" id="RWGY01000176">
    <property type="protein sequence ID" value="TVU03454.1"/>
    <property type="molecule type" value="Genomic_DNA"/>
</dbReference>
<keyword evidence="3" id="KW-0472">Membrane</keyword>
<accession>A0A5J9SWW6</accession>
<organism evidence="5 6">
    <name type="scientific">Eragrostis curvula</name>
    <name type="common">weeping love grass</name>
    <dbReference type="NCBI Taxonomy" id="38414"/>
    <lineage>
        <taxon>Eukaryota</taxon>
        <taxon>Viridiplantae</taxon>
        <taxon>Streptophyta</taxon>
        <taxon>Embryophyta</taxon>
        <taxon>Tracheophyta</taxon>
        <taxon>Spermatophyta</taxon>
        <taxon>Magnoliopsida</taxon>
        <taxon>Liliopsida</taxon>
        <taxon>Poales</taxon>
        <taxon>Poaceae</taxon>
        <taxon>PACMAD clade</taxon>
        <taxon>Chloridoideae</taxon>
        <taxon>Eragrostideae</taxon>
        <taxon>Eragrostidinae</taxon>
        <taxon>Eragrostis</taxon>
    </lineage>
</organism>
<keyword evidence="6" id="KW-1185">Reference proteome</keyword>
<dbReference type="GO" id="GO:0016020">
    <property type="term" value="C:membrane"/>
    <property type="evidence" value="ECO:0007669"/>
    <property type="project" value="UniProtKB-SubCell"/>
</dbReference>
<dbReference type="Pfam" id="PF13947">
    <property type="entry name" value="GUB_WAK_bind"/>
    <property type="match status" value="1"/>
</dbReference>
<feature type="domain" description="Wall-associated receptor kinase galacturonan-binding" evidence="4">
    <location>
        <begin position="190"/>
        <end position="245"/>
    </location>
</feature>
<sequence>MDGEGAAARAKSSSCQAHMEEFAARREFFSASRSSISRCCSEDRHPSAMNEPSSSPLITFSRCSVSFTLILCSAASVALYYSHLRCVPAARRSSTARVEEGGEAASESSRAGARERCIDGRGPTCRRRYFYGYQQRLLMNVHARGLYAMSVVVFAVFSLQLVVFVASAARGTEAAGGNATIPFLAELARCPASCGGITFDYPFGIGDGCFRDPDFELICNQTVQPPRLFLRDGKKEVVDDIDATYNRAYSPPYIYVPLVYLFTLLSS</sequence>
<comment type="subcellular location">
    <subcellularLocation>
        <location evidence="1">Membrane</location>
        <topology evidence="1">Single-pass membrane protein</topology>
    </subcellularLocation>
</comment>
<evidence type="ECO:0000256" key="2">
    <source>
        <dbReference type="ARBA" id="ARBA00022729"/>
    </source>
</evidence>
<feature type="transmembrane region" description="Helical" evidence="3">
    <location>
        <begin position="146"/>
        <end position="169"/>
    </location>
</feature>
<evidence type="ECO:0000256" key="1">
    <source>
        <dbReference type="ARBA" id="ARBA00004167"/>
    </source>
</evidence>
<dbReference type="Proteomes" id="UP000324897">
    <property type="component" value="Unassembled WGS sequence"/>
</dbReference>
<evidence type="ECO:0000313" key="6">
    <source>
        <dbReference type="Proteomes" id="UP000324897"/>
    </source>
</evidence>
<gene>
    <name evidence="5" type="ORF">EJB05_51005</name>
</gene>
<dbReference type="OrthoDB" id="693725at2759"/>
<keyword evidence="3" id="KW-0812">Transmembrane</keyword>
<dbReference type="Gramene" id="TVU03454">
    <property type="protein sequence ID" value="TVU03454"/>
    <property type="gene ID" value="EJB05_51005"/>
</dbReference>
<dbReference type="GO" id="GO:0030247">
    <property type="term" value="F:polysaccharide binding"/>
    <property type="evidence" value="ECO:0007669"/>
    <property type="project" value="InterPro"/>
</dbReference>
<dbReference type="PANTHER" id="PTHR33491">
    <property type="entry name" value="OSJNBA0016N04.9 PROTEIN"/>
    <property type="match status" value="1"/>
</dbReference>
<keyword evidence="3" id="KW-1133">Transmembrane helix</keyword>
<name>A0A5J9SWW6_9POAL</name>
<proteinExistence type="predicted"/>
<evidence type="ECO:0000313" key="5">
    <source>
        <dbReference type="EMBL" id="TVU03454.1"/>
    </source>
</evidence>